<dbReference type="PANTHER" id="PTHR12126">
    <property type="entry name" value="NADH-UBIQUINONE OXIDOREDUCTASE 39 KDA SUBUNIT-RELATED"/>
    <property type="match status" value="1"/>
</dbReference>
<gene>
    <name evidence="3" type="ORF">DJ019_04155</name>
</gene>
<evidence type="ECO:0000256" key="1">
    <source>
        <dbReference type="SAM" id="Phobius"/>
    </source>
</evidence>
<protein>
    <submittedName>
        <fullName evidence="3">Nucleoside-diphosphate sugar epimerase</fullName>
    </submittedName>
</protein>
<dbReference type="AlphaFoldDB" id="A0A328BRM3"/>
<dbReference type="Pfam" id="PF01370">
    <property type="entry name" value="Epimerase"/>
    <property type="match status" value="1"/>
</dbReference>
<keyword evidence="1" id="KW-0472">Membrane</keyword>
<proteinExistence type="predicted"/>
<feature type="domain" description="NAD-dependent epimerase/dehydratase" evidence="2">
    <location>
        <begin position="3"/>
        <end position="198"/>
    </location>
</feature>
<dbReference type="Proteomes" id="UP000249524">
    <property type="component" value="Unassembled WGS sequence"/>
</dbReference>
<keyword evidence="4" id="KW-1185">Reference proteome</keyword>
<keyword evidence="1" id="KW-1133">Transmembrane helix</keyword>
<accession>A0A328BRM3</accession>
<dbReference type="RefSeq" id="WP_111274692.1">
    <property type="nucleotide sequence ID" value="NZ_QFYS01000001.1"/>
</dbReference>
<dbReference type="PANTHER" id="PTHR12126:SF11">
    <property type="entry name" value="NADH DEHYDROGENASE [UBIQUINONE] 1 ALPHA SUBCOMPLEX SUBUNIT 9, MITOCHONDRIAL"/>
    <property type="match status" value="1"/>
</dbReference>
<dbReference type="SUPFAM" id="SSF51735">
    <property type="entry name" value="NAD(P)-binding Rossmann-fold domains"/>
    <property type="match status" value="1"/>
</dbReference>
<comment type="caution">
    <text evidence="3">The sequence shown here is derived from an EMBL/GenBank/DDBJ whole genome shotgun (WGS) entry which is preliminary data.</text>
</comment>
<reference evidence="3 4" key="1">
    <citation type="submission" date="2018-05" db="EMBL/GenBank/DDBJ databases">
        <authorList>
            <person name="Lanie J.A."/>
            <person name="Ng W.-L."/>
            <person name="Kazmierczak K.M."/>
            <person name="Andrzejewski T.M."/>
            <person name="Davidsen T.M."/>
            <person name="Wayne K.J."/>
            <person name="Tettelin H."/>
            <person name="Glass J.I."/>
            <person name="Rusch D."/>
            <person name="Podicherti R."/>
            <person name="Tsui H.-C.T."/>
            <person name="Winkler M.E."/>
        </authorList>
    </citation>
    <scope>NUCLEOTIDE SEQUENCE [LARGE SCALE GENOMIC DNA]</scope>
    <source>
        <strain evidence="3 4">BUT-10</strain>
    </source>
</reference>
<dbReference type="InterPro" id="IPR001509">
    <property type="entry name" value="Epimerase_deHydtase"/>
</dbReference>
<name>A0A328BRM3_9CAUL</name>
<dbReference type="Pfam" id="PF13781">
    <property type="entry name" value="DoxX_3"/>
    <property type="match status" value="1"/>
</dbReference>
<dbReference type="InterPro" id="IPR036291">
    <property type="entry name" value="NAD(P)-bd_dom_sf"/>
</dbReference>
<feature type="transmembrane region" description="Helical" evidence="1">
    <location>
        <begin position="379"/>
        <end position="402"/>
    </location>
</feature>
<evidence type="ECO:0000313" key="3">
    <source>
        <dbReference type="EMBL" id="RAK69201.1"/>
    </source>
</evidence>
<dbReference type="Gene3D" id="3.40.50.720">
    <property type="entry name" value="NAD(P)-binding Rossmann-like Domain"/>
    <property type="match status" value="1"/>
</dbReference>
<evidence type="ECO:0000313" key="4">
    <source>
        <dbReference type="Proteomes" id="UP000249524"/>
    </source>
</evidence>
<organism evidence="3 4">
    <name type="scientific">Phenylobacterium kunshanense</name>
    <dbReference type="NCBI Taxonomy" id="1445034"/>
    <lineage>
        <taxon>Bacteria</taxon>
        <taxon>Pseudomonadati</taxon>
        <taxon>Pseudomonadota</taxon>
        <taxon>Alphaproteobacteria</taxon>
        <taxon>Caulobacterales</taxon>
        <taxon>Caulobacteraceae</taxon>
        <taxon>Phenylobacterium</taxon>
    </lineage>
</organism>
<dbReference type="CDD" id="cd05271">
    <property type="entry name" value="NDUFA9_like_SDR_a"/>
    <property type="match status" value="1"/>
</dbReference>
<feature type="transmembrane region" description="Helical" evidence="1">
    <location>
        <begin position="408"/>
        <end position="426"/>
    </location>
</feature>
<evidence type="ECO:0000259" key="2">
    <source>
        <dbReference type="Pfam" id="PF01370"/>
    </source>
</evidence>
<feature type="transmembrane region" description="Helical" evidence="1">
    <location>
        <begin position="348"/>
        <end position="372"/>
    </location>
</feature>
<dbReference type="InterPro" id="IPR025695">
    <property type="entry name" value="DoxX-like"/>
</dbReference>
<dbReference type="EMBL" id="QFYS01000001">
    <property type="protein sequence ID" value="RAK69201.1"/>
    <property type="molecule type" value="Genomic_DNA"/>
</dbReference>
<sequence>MRVLLTGATGFIGSAILTRLQRQGHEVIGVTRRRGAATERLRPHGWIELDLGRTTTAAAWRGRLTGVDAVVNCAGVLQDGGGDTTLGVHRDGPAALFEACQEAGVRKVIQISAIGADLDAPTEFQRTKALGDAELKRRALEWIILRPAIVLGPAAYGGSALIRSLASLPFLPRIHGTGTLQFVQVDDVAETVARLLEAGAWSQTTLDLAAPETFTFDEVVALYRRWLGHAPTRRIGGGRLLPFVFRLGDIAGLLGWRPPVRTTARRELERGVSGDGTAWMTATGVKPQSLEYALASRPASVQERWFATLYLLKPLLIGGLSLFWIVTALIAAGPAFRPAQQLMADAGAHVLAVPATWLGIAADLAVGIGLAFRRSARAALWAGIMVSFAYLLGGTLLSPGLWVDPLGPLTKILPVVLLHLACLAILDDR</sequence>
<dbReference type="InterPro" id="IPR051207">
    <property type="entry name" value="ComplexI_NDUFA9_subunit"/>
</dbReference>
<dbReference type="GO" id="GO:0044877">
    <property type="term" value="F:protein-containing complex binding"/>
    <property type="evidence" value="ECO:0007669"/>
    <property type="project" value="TreeGrafter"/>
</dbReference>
<keyword evidence="1" id="KW-0812">Transmembrane</keyword>
<dbReference type="OrthoDB" id="5377001at2"/>
<feature type="transmembrane region" description="Helical" evidence="1">
    <location>
        <begin position="314"/>
        <end position="336"/>
    </location>
</feature>